<keyword evidence="3" id="KW-1185">Reference proteome</keyword>
<accession>A0A8H7QY00</accession>
<dbReference type="Proteomes" id="UP000650833">
    <property type="component" value="Unassembled WGS sequence"/>
</dbReference>
<protein>
    <submittedName>
        <fullName evidence="2">Uncharacterized protein</fullName>
    </submittedName>
</protein>
<dbReference type="OrthoDB" id="10493944at2759"/>
<dbReference type="EMBL" id="JAEPRC010000320">
    <property type="protein sequence ID" value="KAG2200335.1"/>
    <property type="molecule type" value="Genomic_DNA"/>
</dbReference>
<dbReference type="AlphaFoldDB" id="A0A8H7QY00"/>
<proteinExistence type="predicted"/>
<sequence length="137" mass="15517">MWKRERMMVDVISIQTIKTNAQSAPSSVQQSSPSLLINNSSIPPLQNRQCYPFDSHIHDDINNFYAGNAYTNFGVNSSSGIKRPLSAQDNIPPKRQKQLNAIPPPPPVSTSFPSQQPKNTYTFTSKPYDYMDNIMYY</sequence>
<evidence type="ECO:0000313" key="3">
    <source>
        <dbReference type="Proteomes" id="UP000650833"/>
    </source>
</evidence>
<comment type="caution">
    <text evidence="2">The sequence shown here is derived from an EMBL/GenBank/DDBJ whole genome shotgun (WGS) entry which is preliminary data.</text>
</comment>
<name>A0A8H7QY00_9FUNG</name>
<evidence type="ECO:0000313" key="2">
    <source>
        <dbReference type="EMBL" id="KAG2200335.1"/>
    </source>
</evidence>
<evidence type="ECO:0000256" key="1">
    <source>
        <dbReference type="SAM" id="MobiDB-lite"/>
    </source>
</evidence>
<reference evidence="2" key="1">
    <citation type="submission" date="2020-12" db="EMBL/GenBank/DDBJ databases">
        <title>Metabolic potential, ecology and presence of endohyphal bacteria is reflected in genomic diversity of Mucoromycotina.</title>
        <authorList>
            <person name="Muszewska A."/>
            <person name="Okrasinska A."/>
            <person name="Steczkiewicz K."/>
            <person name="Drgas O."/>
            <person name="Orlowska M."/>
            <person name="Perlinska-Lenart U."/>
            <person name="Aleksandrzak-Piekarczyk T."/>
            <person name="Szatraj K."/>
            <person name="Zielenkiewicz U."/>
            <person name="Pilsyk S."/>
            <person name="Malc E."/>
            <person name="Mieczkowski P."/>
            <person name="Kruszewska J.S."/>
            <person name="Biernat P."/>
            <person name="Pawlowska J."/>
        </authorList>
    </citation>
    <scope>NUCLEOTIDE SEQUENCE</scope>
    <source>
        <strain evidence="2">CBS 226.32</strain>
    </source>
</reference>
<gene>
    <name evidence="2" type="ORF">INT46_002375</name>
</gene>
<organism evidence="2 3">
    <name type="scientific">Mucor plumbeus</name>
    <dbReference type="NCBI Taxonomy" id="97098"/>
    <lineage>
        <taxon>Eukaryota</taxon>
        <taxon>Fungi</taxon>
        <taxon>Fungi incertae sedis</taxon>
        <taxon>Mucoromycota</taxon>
        <taxon>Mucoromycotina</taxon>
        <taxon>Mucoromycetes</taxon>
        <taxon>Mucorales</taxon>
        <taxon>Mucorineae</taxon>
        <taxon>Mucoraceae</taxon>
        <taxon>Mucor</taxon>
    </lineage>
</organism>
<feature type="region of interest" description="Disordered" evidence="1">
    <location>
        <begin position="81"/>
        <end position="119"/>
    </location>
</feature>